<dbReference type="PANTHER" id="PTHR36857">
    <property type="entry name" value="SPERMATOGENESIS-ASSOCIATED PROTEIN 25"/>
    <property type="match status" value="1"/>
</dbReference>
<organism evidence="2 3">
    <name type="scientific">Pantherophis guttatus</name>
    <name type="common">Corn snake</name>
    <name type="synonym">Elaphe guttata</name>
    <dbReference type="NCBI Taxonomy" id="94885"/>
    <lineage>
        <taxon>Eukaryota</taxon>
        <taxon>Metazoa</taxon>
        <taxon>Chordata</taxon>
        <taxon>Craniata</taxon>
        <taxon>Vertebrata</taxon>
        <taxon>Euteleostomi</taxon>
        <taxon>Lepidosauria</taxon>
        <taxon>Squamata</taxon>
        <taxon>Bifurcata</taxon>
        <taxon>Unidentata</taxon>
        <taxon>Episquamata</taxon>
        <taxon>Toxicofera</taxon>
        <taxon>Serpentes</taxon>
        <taxon>Colubroidea</taxon>
        <taxon>Colubridae</taxon>
        <taxon>Colubrinae</taxon>
        <taxon>Pantherophis</taxon>
    </lineage>
</organism>
<dbReference type="OMA" id="DMVHAAQ"/>
<name>A0A6P9CBD9_PANGU</name>
<evidence type="ECO:0000313" key="2">
    <source>
        <dbReference type="Proteomes" id="UP001652622"/>
    </source>
</evidence>
<feature type="region of interest" description="Disordered" evidence="1">
    <location>
        <begin position="1"/>
        <end position="85"/>
    </location>
</feature>
<feature type="compositionally biased region" description="Low complexity" evidence="1">
    <location>
        <begin position="22"/>
        <end position="33"/>
    </location>
</feature>
<dbReference type="GeneID" id="117669609"/>
<sequence>MMAFCGGLEKASSASFAPSHQGEPTASGSSSSSESREAPRSRLSPFAQVPREASPSAGIPCPPGLLRRKPQAKQTGPLQGGATRLPSVPSLAQSCLAPGALQQGSTDPWEPPQGSCCRLPLQNVAQEFPLEHPAERWLYLPTGPPQPPQQQPLSSGGDFALAQWGFLPSGGVFVMSTKLNGDRDAQPRLPWPPNICILTLAMMIAGIPTVPVPGVREEDMIHAAQCFMAENLDPSEGPEEGAPRRQWGAFQRLGSSCKRDRQRRRATHRSLLPLFLAQLEK</sequence>
<accession>A0A6P9CBD9</accession>
<reference evidence="3" key="1">
    <citation type="submission" date="2025-08" db="UniProtKB">
        <authorList>
            <consortium name="RefSeq"/>
        </authorList>
    </citation>
    <scope>IDENTIFICATION</scope>
    <source>
        <tissue evidence="3">Blood</tissue>
    </source>
</reference>
<evidence type="ECO:0000256" key="1">
    <source>
        <dbReference type="SAM" id="MobiDB-lite"/>
    </source>
</evidence>
<keyword evidence="2" id="KW-1185">Reference proteome</keyword>
<dbReference type="CTD" id="128497"/>
<dbReference type="Pfam" id="PF15218">
    <property type="entry name" value="SPATA25"/>
    <property type="match status" value="1"/>
</dbReference>
<gene>
    <name evidence="3" type="primary">SPATA25</name>
</gene>
<protein>
    <submittedName>
        <fullName evidence="3">Spermatogenesis-associated protein 25 isoform X1</fullName>
    </submittedName>
</protein>
<proteinExistence type="predicted"/>
<dbReference type="InterPro" id="IPR029192">
    <property type="entry name" value="SPATA25"/>
</dbReference>
<dbReference type="AlphaFoldDB" id="A0A6P9CBD9"/>
<dbReference type="InParanoid" id="A0A6P9CBD9"/>
<dbReference type="RefSeq" id="XP_034280064.1">
    <property type="nucleotide sequence ID" value="XM_034424173.2"/>
</dbReference>
<dbReference type="Proteomes" id="UP001652622">
    <property type="component" value="Unplaced"/>
</dbReference>
<dbReference type="GO" id="GO:0007283">
    <property type="term" value="P:spermatogenesis"/>
    <property type="evidence" value="ECO:0007669"/>
    <property type="project" value="TreeGrafter"/>
</dbReference>
<evidence type="ECO:0000313" key="3">
    <source>
        <dbReference type="RefSeq" id="XP_034280064.1"/>
    </source>
</evidence>
<dbReference type="PANTHER" id="PTHR36857:SF1">
    <property type="entry name" value="SPERMATOGENESIS-ASSOCIATED PROTEIN 25"/>
    <property type="match status" value="1"/>
</dbReference>
<dbReference type="KEGG" id="pgut:117669609"/>